<dbReference type="InterPro" id="IPR023796">
    <property type="entry name" value="Serpin_dom"/>
</dbReference>
<proteinExistence type="inferred from homology"/>
<name>A0A978UPH5_ZIZJJ</name>
<dbReference type="Proteomes" id="UP000813462">
    <property type="component" value="Unassembled WGS sequence"/>
</dbReference>
<dbReference type="PANTHER" id="PTHR11461">
    <property type="entry name" value="SERINE PROTEASE INHIBITOR, SERPIN"/>
    <property type="match status" value="1"/>
</dbReference>
<reference evidence="4" key="1">
    <citation type="journal article" date="2021" name="Front. Plant Sci.">
        <title>Chromosome-Scale Genome Assembly for Chinese Sour Jujube and Insights Into Its Genome Evolution and Domestication Signature.</title>
        <authorList>
            <person name="Shen L.-Y."/>
            <person name="Luo H."/>
            <person name="Wang X.-L."/>
            <person name="Wang X.-M."/>
            <person name="Qiu X.-J."/>
            <person name="Liu H."/>
            <person name="Zhou S.-S."/>
            <person name="Jia K.-H."/>
            <person name="Nie S."/>
            <person name="Bao Y.-T."/>
            <person name="Zhang R.-G."/>
            <person name="Yun Q.-Z."/>
            <person name="Chai Y.-H."/>
            <person name="Lu J.-Y."/>
            <person name="Li Y."/>
            <person name="Zhao S.-W."/>
            <person name="Mao J.-F."/>
            <person name="Jia S.-G."/>
            <person name="Mao Y.-M."/>
        </authorList>
    </citation>
    <scope>NUCLEOTIDE SEQUENCE</scope>
    <source>
        <strain evidence="4">AT0</strain>
        <tissue evidence="4">Leaf</tissue>
    </source>
</reference>
<evidence type="ECO:0000313" key="5">
    <source>
        <dbReference type="Proteomes" id="UP000813462"/>
    </source>
</evidence>
<dbReference type="EMBL" id="JAEACU010000010">
    <property type="protein sequence ID" value="KAH7516727.1"/>
    <property type="molecule type" value="Genomic_DNA"/>
</dbReference>
<dbReference type="Pfam" id="PF00079">
    <property type="entry name" value="Serpin"/>
    <property type="match status" value="1"/>
</dbReference>
<dbReference type="PROSITE" id="PS00284">
    <property type="entry name" value="SERPIN"/>
    <property type="match status" value="1"/>
</dbReference>
<dbReference type="AlphaFoldDB" id="A0A978UPH5"/>
<dbReference type="SUPFAM" id="SSF56574">
    <property type="entry name" value="Serpins"/>
    <property type="match status" value="1"/>
</dbReference>
<dbReference type="InterPro" id="IPR036186">
    <property type="entry name" value="Serpin_sf"/>
</dbReference>
<evidence type="ECO:0000256" key="1">
    <source>
        <dbReference type="ARBA" id="ARBA00009500"/>
    </source>
</evidence>
<dbReference type="InterPro" id="IPR042178">
    <property type="entry name" value="Serpin_sf_1"/>
</dbReference>
<dbReference type="InterPro" id="IPR042185">
    <property type="entry name" value="Serpin_sf_2"/>
</dbReference>
<dbReference type="Gene3D" id="3.30.497.10">
    <property type="entry name" value="Antithrombin, subunit I, domain 2"/>
    <property type="match status" value="1"/>
</dbReference>
<evidence type="ECO:0000313" key="4">
    <source>
        <dbReference type="EMBL" id="KAH7516727.1"/>
    </source>
</evidence>
<dbReference type="Gene3D" id="2.30.39.10">
    <property type="entry name" value="Alpha-1-antitrypsin, domain 1"/>
    <property type="match status" value="1"/>
</dbReference>
<organism evidence="4 5">
    <name type="scientific">Ziziphus jujuba var. spinosa</name>
    <dbReference type="NCBI Taxonomy" id="714518"/>
    <lineage>
        <taxon>Eukaryota</taxon>
        <taxon>Viridiplantae</taxon>
        <taxon>Streptophyta</taxon>
        <taxon>Embryophyta</taxon>
        <taxon>Tracheophyta</taxon>
        <taxon>Spermatophyta</taxon>
        <taxon>Magnoliopsida</taxon>
        <taxon>eudicotyledons</taxon>
        <taxon>Gunneridae</taxon>
        <taxon>Pentapetalae</taxon>
        <taxon>rosids</taxon>
        <taxon>fabids</taxon>
        <taxon>Rosales</taxon>
        <taxon>Rhamnaceae</taxon>
        <taxon>Paliureae</taxon>
        <taxon>Ziziphus</taxon>
    </lineage>
</organism>
<comment type="similarity">
    <text evidence="1 2">Belongs to the serpin family.</text>
</comment>
<comment type="caution">
    <text evidence="4">The sequence shown here is derived from an EMBL/GenBank/DDBJ whole genome shotgun (WGS) entry which is preliminary data.</text>
</comment>
<protein>
    <recommendedName>
        <fullName evidence="3">Serpin domain-containing protein</fullName>
    </recommendedName>
</protein>
<accession>A0A978UPH5</accession>
<dbReference type="SMART" id="SM00093">
    <property type="entry name" value="SERPIN"/>
    <property type="match status" value="1"/>
</dbReference>
<feature type="domain" description="Serpin" evidence="3">
    <location>
        <begin position="66"/>
        <end position="451"/>
    </location>
</feature>
<sequence>MMGVELGSEEEGVTVWESKGIGSDGLCGDKGKVVDKIGGTVGEGLVYAKSKNQKMEFCVKVVTEGILEELTKNNPNRNVVMSPASMNVVLNMAASGSAGKTLDQFLGSLGSETITELSCKTSSLMGLFDLDTAADPDPDYSDSAYNAPPELSLVNVMFVDQQCPLKPSFQEIVRDVYKTEPKIVDFNQEEKVRNEVNSWAEEKTKGLIKGFLPPTSKLKGPLFFANALYFKAAWLDQFVASSTRDEDFHLLDGKTIRAPFMTQIEESMQRCGSFEDFKVIRLNYSTGGCYSNNHPRFCMDIILPERKNGLQDLLERFNSDTKLLLQDFKLEDMLVTEIWIPKWKFSYDLDTIELMNKLGLTLPFKYPEADFTEAMDSPLGKLLHIGKMYHKACISVNEEGTEGASIFSAELLAGSMYRPPEVQFVADHPFMFMIREKVSGVVIFTGAVLNPLSDN</sequence>
<dbReference type="GO" id="GO:0005615">
    <property type="term" value="C:extracellular space"/>
    <property type="evidence" value="ECO:0007669"/>
    <property type="project" value="InterPro"/>
</dbReference>
<dbReference type="PANTHER" id="PTHR11461:SF315">
    <property type="entry name" value="SERPIN-Z3-LIKE"/>
    <property type="match status" value="1"/>
</dbReference>
<evidence type="ECO:0000256" key="2">
    <source>
        <dbReference type="RuleBase" id="RU000411"/>
    </source>
</evidence>
<evidence type="ECO:0000259" key="3">
    <source>
        <dbReference type="SMART" id="SM00093"/>
    </source>
</evidence>
<dbReference type="InterPro" id="IPR023795">
    <property type="entry name" value="Serpin_CS"/>
</dbReference>
<dbReference type="CDD" id="cd02043">
    <property type="entry name" value="serpinP_plants"/>
    <property type="match status" value="1"/>
</dbReference>
<gene>
    <name evidence="4" type="ORF">FEM48_Zijuj10G0165600</name>
</gene>
<dbReference type="InterPro" id="IPR000215">
    <property type="entry name" value="Serpin_fam"/>
</dbReference>
<dbReference type="GO" id="GO:0004867">
    <property type="term" value="F:serine-type endopeptidase inhibitor activity"/>
    <property type="evidence" value="ECO:0007669"/>
    <property type="project" value="InterPro"/>
</dbReference>